<feature type="compositionally biased region" description="Low complexity" evidence="1">
    <location>
        <begin position="929"/>
        <end position="947"/>
    </location>
</feature>
<feature type="compositionally biased region" description="Low complexity" evidence="1">
    <location>
        <begin position="569"/>
        <end position="579"/>
    </location>
</feature>
<feature type="compositionally biased region" description="Low complexity" evidence="1">
    <location>
        <begin position="548"/>
        <end position="560"/>
    </location>
</feature>
<accession>A0AAI8Z7R4</accession>
<feature type="compositionally biased region" description="Polar residues" evidence="1">
    <location>
        <begin position="515"/>
        <end position="526"/>
    </location>
</feature>
<feature type="chain" id="PRO_5042499238" evidence="2">
    <location>
        <begin position="20"/>
        <end position="1110"/>
    </location>
</feature>
<feature type="signal peptide" evidence="2">
    <location>
        <begin position="1"/>
        <end position="19"/>
    </location>
</feature>
<gene>
    <name evidence="3" type="ORF">LECACI_7A009153</name>
</gene>
<feature type="compositionally biased region" description="Acidic residues" evidence="1">
    <location>
        <begin position="413"/>
        <end position="423"/>
    </location>
</feature>
<feature type="compositionally biased region" description="Polar residues" evidence="1">
    <location>
        <begin position="424"/>
        <end position="440"/>
    </location>
</feature>
<feature type="compositionally biased region" description="Low complexity" evidence="1">
    <location>
        <begin position="629"/>
        <end position="644"/>
    </location>
</feature>
<feature type="compositionally biased region" description="Low complexity" evidence="1">
    <location>
        <begin position="842"/>
        <end position="859"/>
    </location>
</feature>
<feature type="compositionally biased region" description="Low complexity" evidence="1">
    <location>
        <begin position="661"/>
        <end position="675"/>
    </location>
</feature>
<feature type="compositionally biased region" description="Basic and acidic residues" evidence="1">
    <location>
        <begin position="336"/>
        <end position="352"/>
    </location>
</feature>
<evidence type="ECO:0000313" key="3">
    <source>
        <dbReference type="EMBL" id="CAK4033995.1"/>
    </source>
</evidence>
<keyword evidence="2" id="KW-0732">Signal</keyword>
<feature type="compositionally biased region" description="Gly residues" evidence="1">
    <location>
        <begin position="776"/>
        <end position="788"/>
    </location>
</feature>
<feature type="compositionally biased region" description="Polar residues" evidence="1">
    <location>
        <begin position="794"/>
        <end position="804"/>
    </location>
</feature>
<sequence length="1110" mass="112115">MKTTTASLAVLSLATGAIGRPHAHNGMQDSPEAQQFNTTSGKRARDLLMVEEEYRLQYYQADGDEEPHACTTTAPTTLLPVTTTTPDVSSISSVMKNLNNVLPAMAAQGVDVASLIEQMGITTSMTGSAATQQVLTHKISSPSSPKSWHGYRVMDFKRPPVAQVTNVPGTHEDLKVKREDPISDVASNASTAEANTSTASTAIGSAVAKAVHVNAAMGVSSGCDSTTTGADMAPIGGALGGSFNRTTNCTFMTSAAAISTPAAVPRSMAHAPSFLTTVSGVASSFTPSRRELNSQPTGFAFFDHVPRTVPMAPASPLPANSTGTGSPLSDKRRHLVARDRSNSHGEHARNPRNEVVQGLMNTSTPNYLPKHRRRIFLPVPTHVGTIANTTSTDSGADASLGGTPVGDGSTSTEADESGSDDNTSEPGETVDATTAGNSAGSEDDVTAHDNKKNGTVASTVAERDTTSTGEADAKDYTNGTTSGFASGNDSANETGPSDYANGNAAEASSGNAASVQRNSTVATNTAAPEEMSSNDKMRRSLIANPDLGSSSSTDETASGAGSTGGNGTAQGTTAGSNSAVSDMMDGEESSNAASAGSGSAISNRNSESLSTSGTGSSAADPNHVGNGGISEESSNSTSYSGSSGLARRKYGAGSSQKTSIASPRSFRSRARALASDVELASSENVDTAQSDIKVRTPKGWGSSSSSNEPGSPQSQQSSDSAQNKCTSSSPCSSQIPAPIPSSSRTTSSTLSPTFPSVSATPTPNADFNSGPNSLGQAGGGATTSGGSEGHLSGAPSTGSGSGQNEYAGGNGRNQGSHGNTRGGSGDSNPGAAAQQQYGDFTGSSGVANSVAAASALGNSMGSGDAHSPFTGFGSNMNKAQGGSQTGSGPDPARSYNPESSSGGSYELETGSSQTYEKNTSSGQSGSGDDGSQSGSDQTSESDSMSGLSGSGGHGSGSGSDQSSESGSKSGQSGSDGGDGGDGGYASGTSRRSTSLPMRSNLGARSSLNGTDGSDEGLVNAFPQHQNASQLERREDEDDSVDAIQGRDAFRGSQFHSTPPGHVPSRRAPCEFAVSHRGRCIRRNRSVFSGWGFFDDADLLSKQHVLNNQEA</sequence>
<keyword evidence="4" id="KW-1185">Reference proteome</keyword>
<feature type="compositionally biased region" description="Basic and acidic residues" evidence="1">
    <location>
        <begin position="461"/>
        <end position="475"/>
    </location>
</feature>
<feature type="compositionally biased region" description="Low complexity" evidence="1">
    <location>
        <begin position="697"/>
        <end position="720"/>
    </location>
</feature>
<feature type="compositionally biased region" description="Polar residues" evidence="1">
    <location>
        <begin position="759"/>
        <end position="774"/>
    </location>
</feature>
<feature type="region of interest" description="Disordered" evidence="1">
    <location>
        <begin position="387"/>
        <end position="1065"/>
    </location>
</feature>
<evidence type="ECO:0000256" key="2">
    <source>
        <dbReference type="SAM" id="SignalP"/>
    </source>
</evidence>
<feature type="compositionally biased region" description="Polar residues" evidence="1">
    <location>
        <begin position="896"/>
        <end position="919"/>
    </location>
</feature>
<evidence type="ECO:0000313" key="4">
    <source>
        <dbReference type="Proteomes" id="UP001296104"/>
    </source>
</evidence>
<feature type="compositionally biased region" description="Low complexity" evidence="1">
    <location>
        <begin position="500"/>
        <end position="514"/>
    </location>
</feature>
<feature type="compositionally biased region" description="Polar residues" evidence="1">
    <location>
        <begin position="318"/>
        <end position="327"/>
    </location>
</feature>
<dbReference type="Proteomes" id="UP001296104">
    <property type="component" value="Unassembled WGS sequence"/>
</dbReference>
<feature type="compositionally biased region" description="Polar residues" evidence="1">
    <location>
        <begin position="872"/>
        <end position="882"/>
    </location>
</feature>
<organism evidence="3 4">
    <name type="scientific">Lecanosticta acicola</name>
    <dbReference type="NCBI Taxonomy" id="111012"/>
    <lineage>
        <taxon>Eukaryota</taxon>
        <taxon>Fungi</taxon>
        <taxon>Dikarya</taxon>
        <taxon>Ascomycota</taxon>
        <taxon>Pezizomycotina</taxon>
        <taxon>Dothideomycetes</taxon>
        <taxon>Dothideomycetidae</taxon>
        <taxon>Mycosphaerellales</taxon>
        <taxon>Mycosphaerellaceae</taxon>
        <taxon>Lecanosticta</taxon>
    </lineage>
</organism>
<reference evidence="3" key="1">
    <citation type="submission" date="2023-11" db="EMBL/GenBank/DDBJ databases">
        <authorList>
            <person name="Alioto T."/>
            <person name="Alioto T."/>
            <person name="Gomez Garrido J."/>
        </authorList>
    </citation>
    <scope>NUCLEOTIDE SEQUENCE</scope>
</reference>
<feature type="compositionally biased region" description="Polar residues" evidence="1">
    <location>
        <begin position="681"/>
        <end position="690"/>
    </location>
</feature>
<feature type="compositionally biased region" description="Gly residues" evidence="1">
    <location>
        <begin position="948"/>
        <end position="957"/>
    </location>
</feature>
<dbReference type="AlphaFoldDB" id="A0AAI8Z7R4"/>
<dbReference type="EMBL" id="CAVMBE010000099">
    <property type="protein sequence ID" value="CAK4033995.1"/>
    <property type="molecule type" value="Genomic_DNA"/>
</dbReference>
<protein>
    <submittedName>
        <fullName evidence="3">Uncharacterized protein</fullName>
    </submittedName>
</protein>
<feature type="compositionally biased region" description="Low complexity" evidence="1">
    <location>
        <begin position="589"/>
        <end position="617"/>
    </location>
</feature>
<feature type="compositionally biased region" description="Polar residues" evidence="1">
    <location>
        <begin position="990"/>
        <end position="1011"/>
    </location>
</feature>
<feature type="region of interest" description="Disordered" evidence="1">
    <location>
        <begin position="312"/>
        <end position="367"/>
    </location>
</feature>
<feature type="compositionally biased region" description="Polar residues" evidence="1">
    <location>
        <begin position="477"/>
        <end position="495"/>
    </location>
</feature>
<name>A0AAI8Z7R4_9PEZI</name>
<feature type="compositionally biased region" description="Gly residues" evidence="1">
    <location>
        <begin position="973"/>
        <end position="985"/>
    </location>
</feature>
<feature type="compositionally biased region" description="Low complexity" evidence="1">
    <location>
        <begin position="958"/>
        <end position="972"/>
    </location>
</feature>
<evidence type="ECO:0000256" key="1">
    <source>
        <dbReference type="SAM" id="MobiDB-lite"/>
    </source>
</evidence>
<comment type="caution">
    <text evidence="3">The sequence shown here is derived from an EMBL/GenBank/DDBJ whole genome shotgun (WGS) entry which is preliminary data.</text>
</comment>
<proteinExistence type="predicted"/>
<feature type="compositionally biased region" description="Low complexity" evidence="1">
    <location>
        <begin position="727"/>
        <end position="758"/>
    </location>
</feature>